<dbReference type="EMBL" id="CP093442">
    <property type="protein sequence ID" value="UOF01149.1"/>
    <property type="molecule type" value="Genomic_DNA"/>
</dbReference>
<evidence type="ECO:0000313" key="5">
    <source>
        <dbReference type="Proteomes" id="UP000830116"/>
    </source>
</evidence>
<feature type="signal peptide" evidence="2">
    <location>
        <begin position="1"/>
        <end position="21"/>
    </location>
</feature>
<evidence type="ECO:0000256" key="2">
    <source>
        <dbReference type="SAM" id="SignalP"/>
    </source>
</evidence>
<dbReference type="Gene3D" id="1.10.10.10">
    <property type="entry name" value="Winged helix-like DNA-binding domain superfamily/Winged helix DNA-binding domain"/>
    <property type="match status" value="1"/>
</dbReference>
<dbReference type="Proteomes" id="UP000830116">
    <property type="component" value="Chromosome"/>
</dbReference>
<gene>
    <name evidence="4" type="ORF">MNR06_15730</name>
</gene>
<keyword evidence="5" id="KW-1185">Reference proteome</keyword>
<name>A0ABY4C8U0_9BACT</name>
<keyword evidence="2" id="KW-0732">Signal</keyword>
<dbReference type="InterPro" id="IPR030392">
    <property type="entry name" value="S74_ICA"/>
</dbReference>
<dbReference type="InterPro" id="IPR036388">
    <property type="entry name" value="WH-like_DNA-bd_sf"/>
</dbReference>
<organism evidence="4 5">
    <name type="scientific">Bdellovibrio reynosensis</name>
    <dbReference type="NCBI Taxonomy" id="2835041"/>
    <lineage>
        <taxon>Bacteria</taxon>
        <taxon>Pseudomonadati</taxon>
        <taxon>Bdellovibrionota</taxon>
        <taxon>Bdellovibrionia</taxon>
        <taxon>Bdellovibrionales</taxon>
        <taxon>Pseudobdellovibrionaceae</taxon>
        <taxon>Bdellovibrio</taxon>
    </lineage>
</organism>
<keyword evidence="1" id="KW-0175">Coiled coil</keyword>
<accession>A0ABY4C8U0</accession>
<evidence type="ECO:0000259" key="3">
    <source>
        <dbReference type="PROSITE" id="PS51688"/>
    </source>
</evidence>
<evidence type="ECO:0000313" key="4">
    <source>
        <dbReference type="EMBL" id="UOF01149.1"/>
    </source>
</evidence>
<proteinExistence type="predicted"/>
<dbReference type="RefSeq" id="WP_243537482.1">
    <property type="nucleotide sequence ID" value="NZ_CP093442.1"/>
</dbReference>
<dbReference type="Pfam" id="PF13884">
    <property type="entry name" value="Peptidase_S74"/>
    <property type="match status" value="1"/>
</dbReference>
<evidence type="ECO:0000256" key="1">
    <source>
        <dbReference type="SAM" id="Coils"/>
    </source>
</evidence>
<feature type="chain" id="PRO_5046249934" evidence="2">
    <location>
        <begin position="22"/>
        <end position="1127"/>
    </location>
</feature>
<feature type="coiled-coil region" evidence="1">
    <location>
        <begin position="1079"/>
        <end position="1117"/>
    </location>
</feature>
<protein>
    <submittedName>
        <fullName evidence="4">Tail fiber domain-containing protein</fullName>
    </submittedName>
</protein>
<sequence length="1127" mass="114942">MSLGTYILIILAVFSASFASASPDSFTYQGRIIRSDGTPLEHNNVSFAFEITNPAGNCVFYREQKDSVNMQGSKGVFDVPIGSGTRLFPTGAGADIRDAFKNSIALPCAGGGTHTAAENETRLLKVQFYDGTGWKAITPNNEIRSVPFATFSYSAGRLGNNVPADFVLKTALTTCSVGQYLTFDGTTFSCATDAGGAGMVSDVNVTAPLTKGGTVSVPVLGISVGSAAGTVAAGNDSRFGNATKIQNVAVDATAPTTGQVLKYDGSTAYIPASLAIADITGLSTQLSNKLNASMFPTSCTAGQSLVFVTPSNTFDCYNISITESQISGTIAGSKISGNISGNAAGFTGSLAGDVSGTQGATTVNKIKGVTVDATTPTTGQVLKFNGTNWAPAADSVNAGTVTSVTATSPLSSSGGATPAISLAGLTGLGTANQILGMNNGATAYEYKSISGTTNQVNVAHGAGTVTFSTPQNIHSGASPTFTGLTLSGMNSAGIVKNNASGVLSGGNQISLTADATGVLPVANGGTGASSFANYSVIASNNSGNLTAVSGSTAGTVLQHSATGPVWSTATFPATTTANQLLYSSANNVVGGLATANSSMLVTNGAGVPSWSAISGDTFTQYALLAGRSGGQTLNGGTAASNNLTLDSTSNSTKGNIIIAPTGGYIGVGNTSPQVPLHITSSVSSSAVWPYRGGILVEGEGTSVSGRVNAVTYSDTELPTLSLLRSRGTKAAPTAILSGELIGQITAMGYLGSAFQTGGRTAINFHAAENLSATAQGSRIAFATTASGTTNTFERMSIGDDGFVGIGTSAPVTLLEVSDSTGVTSRGITSTTYSTNPAGLVQTRGARGTPASPAALNSGDVFGWFVFAGHDGTAFSAQSYPTGISALATQAWTSTAHGSGIRFLTTPNNTVSAVEAMRIGADGKVGIGTAATNGNLEVSSSVAGYTMIYNTNTSAGGQAWRWLSSSTAAPLGANSMCFALGVCYFSLYSSGNATLAGTLTQSSDIRLKKDIQPILNALDAITKIQPVTYYWKDKEKDQKKQIGLIAQDVEKVFPEAVNTDNQGYKSVAYQNLVAPIIEAIKELQQQFKGESKEVRAQLQKQERDIASLKEENQMLKKALCKKDKDFCK</sequence>
<dbReference type="PROSITE" id="PS51688">
    <property type="entry name" value="ICA"/>
    <property type="match status" value="1"/>
</dbReference>
<feature type="domain" description="Peptidase S74" evidence="3">
    <location>
        <begin position="1002"/>
        <end position="1097"/>
    </location>
</feature>
<reference evidence="4" key="1">
    <citation type="submission" date="2022-03" db="EMBL/GenBank/DDBJ databases">
        <title>Genome Identification and Characterization of new species Bdellovibrio reynosense LBG001 sp. nov. from a Mexico soil sample.</title>
        <authorList>
            <person name="Camilli A."/>
            <person name="Ajao Y."/>
            <person name="Guo X."/>
        </authorList>
    </citation>
    <scope>NUCLEOTIDE SEQUENCE</scope>
    <source>
        <strain evidence="4">LBG001</strain>
    </source>
</reference>